<dbReference type="Proteomes" id="UP000253083">
    <property type="component" value="Unassembled WGS sequence"/>
</dbReference>
<name>A0A395JPC6_9GAMM</name>
<organism evidence="2 3">
    <name type="scientific">Arenicella xantha</name>
    <dbReference type="NCBI Taxonomy" id="644221"/>
    <lineage>
        <taxon>Bacteria</taxon>
        <taxon>Pseudomonadati</taxon>
        <taxon>Pseudomonadota</taxon>
        <taxon>Gammaproteobacteria</taxon>
        <taxon>Arenicellales</taxon>
        <taxon>Arenicellaceae</taxon>
        <taxon>Arenicella</taxon>
    </lineage>
</organism>
<evidence type="ECO:0000256" key="1">
    <source>
        <dbReference type="SAM" id="MobiDB-lite"/>
    </source>
</evidence>
<dbReference type="InParanoid" id="A0A395JPC6"/>
<dbReference type="EMBL" id="QNRT01000001">
    <property type="protein sequence ID" value="RBP53459.1"/>
    <property type="molecule type" value="Genomic_DNA"/>
</dbReference>
<sequence length="133" mass="16113">MKMLSHLSVASLGLILLVGLTPTTAMAKGSLHLDLPGISIGVHDDHRKRQHRQHYREKRYQNRHYDRHQSRKYDRRSYRHDSYRNDYSRQYYYGGRDNQYRSRSSARCPSPGFSEYYYRNRDCYRHKDHFHCG</sequence>
<dbReference type="AlphaFoldDB" id="A0A395JPC6"/>
<protein>
    <submittedName>
        <fullName evidence="2">Uncharacterized protein</fullName>
    </submittedName>
</protein>
<evidence type="ECO:0000313" key="2">
    <source>
        <dbReference type="EMBL" id="RBP53459.1"/>
    </source>
</evidence>
<feature type="region of interest" description="Disordered" evidence="1">
    <location>
        <begin position="61"/>
        <end position="80"/>
    </location>
</feature>
<reference evidence="2 3" key="1">
    <citation type="submission" date="2018-06" db="EMBL/GenBank/DDBJ databases">
        <title>Genomic Encyclopedia of Type Strains, Phase IV (KMG-IV): sequencing the most valuable type-strain genomes for metagenomic binning, comparative biology and taxonomic classification.</title>
        <authorList>
            <person name="Goeker M."/>
        </authorList>
    </citation>
    <scope>NUCLEOTIDE SEQUENCE [LARGE SCALE GENOMIC DNA]</scope>
    <source>
        <strain evidence="2 3">DSM 24032</strain>
    </source>
</reference>
<dbReference type="RefSeq" id="WP_147250923.1">
    <property type="nucleotide sequence ID" value="NZ_QNRT01000001.1"/>
</dbReference>
<gene>
    <name evidence="2" type="ORF">DFR28_101845</name>
</gene>
<comment type="caution">
    <text evidence="2">The sequence shown here is derived from an EMBL/GenBank/DDBJ whole genome shotgun (WGS) entry which is preliminary data.</text>
</comment>
<keyword evidence="3" id="KW-1185">Reference proteome</keyword>
<proteinExistence type="predicted"/>
<evidence type="ECO:0000313" key="3">
    <source>
        <dbReference type="Proteomes" id="UP000253083"/>
    </source>
</evidence>
<accession>A0A395JPC6</accession>